<comment type="caution">
    <text evidence="2">The sequence shown here is derived from an EMBL/GenBank/DDBJ whole genome shotgun (WGS) entry which is preliminary data.</text>
</comment>
<dbReference type="OrthoDB" id="10656294at2759"/>
<dbReference type="EMBL" id="JACAZI010000011">
    <property type="protein sequence ID" value="KAF7348907.1"/>
    <property type="molecule type" value="Genomic_DNA"/>
</dbReference>
<name>A0A8H6XZ29_9AGAR</name>
<dbReference type="Proteomes" id="UP000620124">
    <property type="component" value="Unassembled WGS sequence"/>
</dbReference>
<accession>A0A8H6XZ29</accession>
<evidence type="ECO:0000256" key="1">
    <source>
        <dbReference type="SAM" id="MobiDB-lite"/>
    </source>
</evidence>
<protein>
    <submittedName>
        <fullName evidence="2">Uncharacterized protein</fullName>
    </submittedName>
</protein>
<feature type="region of interest" description="Disordered" evidence="1">
    <location>
        <begin position="169"/>
        <end position="258"/>
    </location>
</feature>
<sequence length="533" mass="58426">MGLNPLDSDAEDGDANTIYSELFFPIVPGTAPIAFTTKSFWRAFCHDEQTRDVGKVAQHALDSHFDLPKKAECVKLLKEALPSLRLGLSLLDTKKEIPLDVAAFLAGLRKIQHHISGDKNLPKSLSEYDFIPYPNVQGVPEWTGKFPKLDPFVPKDYVDALRLDTEADFVPKRKREETSDESEDNTPAPRKPTGNFSSAREADRKPVKKKVKTEPVDNDGTSSSRVLRHKEKQPHYASDDEEEQRKEKAQAGKARELESRVDKMWPGIKKLLLDILGDRGRTHGTYEGEGKNSFIATISIVHKQGGKKATGVSALGPGDPNHHFEPISYLPIVPCNEVPLGEIPKPSSGCLPCLILGQPCVAHGLGMECVFCHVKKIPSLCDHAMDAKKLALVCARLREITDVIDPRHDSLDADTMEKLAKRANQARNLADDLRSELSLAIRHTFEVAHQQNNLLGTEGLIALLGKTFSGDALEAANNLIEAYNETADPRAENHRGPKGAKPGSEPENEDDGEHSEEGPNNGTPKGSEGEGGP</sequence>
<organism evidence="2 3">
    <name type="scientific">Mycena venus</name>
    <dbReference type="NCBI Taxonomy" id="2733690"/>
    <lineage>
        <taxon>Eukaryota</taxon>
        <taxon>Fungi</taxon>
        <taxon>Dikarya</taxon>
        <taxon>Basidiomycota</taxon>
        <taxon>Agaricomycotina</taxon>
        <taxon>Agaricomycetes</taxon>
        <taxon>Agaricomycetidae</taxon>
        <taxon>Agaricales</taxon>
        <taxon>Marasmiineae</taxon>
        <taxon>Mycenaceae</taxon>
        <taxon>Mycena</taxon>
    </lineage>
</organism>
<gene>
    <name evidence="2" type="ORF">MVEN_01411000</name>
</gene>
<evidence type="ECO:0000313" key="3">
    <source>
        <dbReference type="Proteomes" id="UP000620124"/>
    </source>
</evidence>
<reference evidence="2" key="1">
    <citation type="submission" date="2020-05" db="EMBL/GenBank/DDBJ databases">
        <title>Mycena genomes resolve the evolution of fungal bioluminescence.</title>
        <authorList>
            <person name="Tsai I.J."/>
        </authorList>
    </citation>
    <scope>NUCLEOTIDE SEQUENCE</scope>
    <source>
        <strain evidence="2">CCC161011</strain>
    </source>
</reference>
<dbReference type="AlphaFoldDB" id="A0A8H6XZ29"/>
<proteinExistence type="predicted"/>
<evidence type="ECO:0000313" key="2">
    <source>
        <dbReference type="EMBL" id="KAF7348907.1"/>
    </source>
</evidence>
<feature type="region of interest" description="Disordered" evidence="1">
    <location>
        <begin position="485"/>
        <end position="533"/>
    </location>
</feature>
<keyword evidence="3" id="KW-1185">Reference proteome</keyword>
<feature type="compositionally biased region" description="Basic and acidic residues" evidence="1">
    <location>
        <begin position="233"/>
        <end position="258"/>
    </location>
</feature>